<dbReference type="Pfam" id="PF22788">
    <property type="entry name" value="COP9_hel_rpt"/>
    <property type="match status" value="1"/>
</dbReference>
<feature type="domain" description="COP9 signalosome complex subunit 3 N-terminal helical repeats" evidence="3">
    <location>
        <begin position="199"/>
        <end position="281"/>
    </location>
</feature>
<dbReference type="InterPro" id="IPR055089">
    <property type="entry name" value="COP9_N"/>
</dbReference>
<dbReference type="PANTHER" id="PTHR10758">
    <property type="entry name" value="26S PROTEASOME NON-ATPASE REGULATORY SUBUNIT 3/COP9 SIGNALOSOME COMPLEX SUBUNIT 3"/>
    <property type="match status" value="1"/>
</dbReference>
<dbReference type="PANTHER" id="PTHR10758:SF1">
    <property type="entry name" value="COP9 SIGNALOSOME COMPLEX SUBUNIT 3"/>
    <property type="match status" value="1"/>
</dbReference>
<accession>A0AAN7H5T9</accession>
<evidence type="ECO:0000313" key="4">
    <source>
        <dbReference type="EMBL" id="KAK4228739.1"/>
    </source>
</evidence>
<dbReference type="GO" id="GO:0008180">
    <property type="term" value="C:COP9 signalosome"/>
    <property type="evidence" value="ECO:0007669"/>
    <property type="project" value="TreeGrafter"/>
</dbReference>
<dbReference type="Proteomes" id="UP001301958">
    <property type="component" value="Unassembled WGS sequence"/>
</dbReference>
<dbReference type="AlphaFoldDB" id="A0AAN7H5T9"/>
<keyword evidence="5" id="KW-1185">Reference proteome</keyword>
<evidence type="ECO:0000259" key="3">
    <source>
        <dbReference type="Pfam" id="PF22788"/>
    </source>
</evidence>
<gene>
    <name evidence="4" type="ORF">QBC38DRAFT_442480</name>
</gene>
<reference evidence="4" key="2">
    <citation type="submission" date="2023-05" db="EMBL/GenBank/DDBJ databases">
        <authorList>
            <consortium name="Lawrence Berkeley National Laboratory"/>
            <person name="Steindorff A."/>
            <person name="Hensen N."/>
            <person name="Bonometti L."/>
            <person name="Westerberg I."/>
            <person name="Brannstrom I.O."/>
            <person name="Guillou S."/>
            <person name="Cros-Aarteil S."/>
            <person name="Calhoun S."/>
            <person name="Haridas S."/>
            <person name="Kuo A."/>
            <person name="Mondo S."/>
            <person name="Pangilinan J."/>
            <person name="Riley R."/>
            <person name="Labutti K."/>
            <person name="Andreopoulos B."/>
            <person name="Lipzen A."/>
            <person name="Chen C."/>
            <person name="Yanf M."/>
            <person name="Daum C."/>
            <person name="Ng V."/>
            <person name="Clum A."/>
            <person name="Ohm R."/>
            <person name="Martin F."/>
            <person name="Silar P."/>
            <person name="Natvig D."/>
            <person name="Lalanne C."/>
            <person name="Gautier V."/>
            <person name="Ament-Velasquez S.L."/>
            <person name="Kruys A."/>
            <person name="Hutchinson M.I."/>
            <person name="Powell A.J."/>
            <person name="Barry K."/>
            <person name="Miller A.N."/>
            <person name="Grigoriev I.V."/>
            <person name="Debuchy R."/>
            <person name="Gladieux P."/>
            <person name="Thoren M.H."/>
            <person name="Johannesson H."/>
        </authorList>
    </citation>
    <scope>NUCLEOTIDE SEQUENCE</scope>
    <source>
        <strain evidence="4">CBS 990.96</strain>
    </source>
</reference>
<evidence type="ECO:0000256" key="2">
    <source>
        <dbReference type="SAM" id="MobiDB-lite"/>
    </source>
</evidence>
<keyword evidence="1" id="KW-0963">Cytoplasm</keyword>
<reference evidence="4" key="1">
    <citation type="journal article" date="2023" name="Mol. Phylogenet. Evol.">
        <title>Genome-scale phylogeny and comparative genomics of the fungal order Sordariales.</title>
        <authorList>
            <person name="Hensen N."/>
            <person name="Bonometti L."/>
            <person name="Westerberg I."/>
            <person name="Brannstrom I.O."/>
            <person name="Guillou S."/>
            <person name="Cros-Aarteil S."/>
            <person name="Calhoun S."/>
            <person name="Haridas S."/>
            <person name="Kuo A."/>
            <person name="Mondo S."/>
            <person name="Pangilinan J."/>
            <person name="Riley R."/>
            <person name="LaButti K."/>
            <person name="Andreopoulos B."/>
            <person name="Lipzen A."/>
            <person name="Chen C."/>
            <person name="Yan M."/>
            <person name="Daum C."/>
            <person name="Ng V."/>
            <person name="Clum A."/>
            <person name="Steindorff A."/>
            <person name="Ohm R.A."/>
            <person name="Martin F."/>
            <person name="Silar P."/>
            <person name="Natvig D.O."/>
            <person name="Lalanne C."/>
            <person name="Gautier V."/>
            <person name="Ament-Velasquez S.L."/>
            <person name="Kruys A."/>
            <person name="Hutchinson M.I."/>
            <person name="Powell A.J."/>
            <person name="Barry K."/>
            <person name="Miller A.N."/>
            <person name="Grigoriev I.V."/>
            <person name="Debuchy R."/>
            <person name="Gladieux P."/>
            <person name="Hiltunen Thoren M."/>
            <person name="Johannesson H."/>
        </authorList>
    </citation>
    <scope>NUCLEOTIDE SEQUENCE</scope>
    <source>
        <strain evidence="4">CBS 990.96</strain>
    </source>
</reference>
<evidence type="ECO:0000313" key="5">
    <source>
        <dbReference type="Proteomes" id="UP001301958"/>
    </source>
</evidence>
<evidence type="ECO:0000256" key="1">
    <source>
        <dbReference type="ARBA" id="ARBA00022490"/>
    </source>
</evidence>
<feature type="region of interest" description="Disordered" evidence="2">
    <location>
        <begin position="472"/>
        <end position="505"/>
    </location>
</feature>
<comment type="caution">
    <text evidence="4">The sequence shown here is derived from an EMBL/GenBank/DDBJ whole genome shotgun (WGS) entry which is preliminary data.</text>
</comment>
<name>A0AAN7H5T9_9PEZI</name>
<proteinExistence type="predicted"/>
<dbReference type="InterPro" id="IPR050756">
    <property type="entry name" value="CSN3"/>
</dbReference>
<dbReference type="GO" id="GO:0006511">
    <property type="term" value="P:ubiquitin-dependent protein catabolic process"/>
    <property type="evidence" value="ECO:0007669"/>
    <property type="project" value="TreeGrafter"/>
</dbReference>
<dbReference type="EMBL" id="MU865315">
    <property type="protein sequence ID" value="KAK4228739.1"/>
    <property type="molecule type" value="Genomic_DNA"/>
</dbReference>
<protein>
    <recommendedName>
        <fullName evidence="3">COP9 signalosome complex subunit 3 N-terminal helical repeats domain-containing protein</fullName>
    </recommendedName>
</protein>
<feature type="compositionally biased region" description="Gly residues" evidence="2">
    <location>
        <begin position="473"/>
        <end position="493"/>
    </location>
</feature>
<organism evidence="4 5">
    <name type="scientific">Podospora fimiseda</name>
    <dbReference type="NCBI Taxonomy" id="252190"/>
    <lineage>
        <taxon>Eukaryota</taxon>
        <taxon>Fungi</taxon>
        <taxon>Dikarya</taxon>
        <taxon>Ascomycota</taxon>
        <taxon>Pezizomycotina</taxon>
        <taxon>Sordariomycetes</taxon>
        <taxon>Sordariomycetidae</taxon>
        <taxon>Sordariales</taxon>
        <taxon>Podosporaceae</taxon>
        <taxon>Podospora</taxon>
    </lineage>
</organism>
<sequence length="530" mass="58301">MTQLDASLAVLQGFPYDNTFDDNEAYHSAILSHRKSLEKLAASSGWTEAAPQLINHINPAAHSLSYLVALNTVKTSPNYPLDELIDKLTVFVNSFDVRQIRYGGKYFTRLIQHPRLVDMMPAQIVIGIVTKALLRLDPTGSMLTNHHIELLRYAYMRGHVDINIILPLIEKDVVFYPGMKASPGDRLPCDPEAPSVSWMTIENEFSIAINSQQVLEYDFLRGLSFINKRDWPQAFEALEKVIVYPILDGARDACSKMMTEAYNKWVLVGLLLNGRVPEIPDGLVANQCVKQYELMGKPYVQLAQAFENGDNVQRLLAEYNGVPAAFWQEESNLELVKLVLSQWQAWQIIRLGSIYSKISLEDVRKATQSAEMGLPLGSVDEVKAVVWRIINDYQGNPNVPGIAIDEEGQYVIFADPAEGDHEKEYAERIAAAVERMKALAPLVKAVNERLATSQDYIKAMVQAQKRTEMAAAVGGGGGSGGGGAAGRGGGGGPSTSSLLHPEDSELALDSLDFQDSIDDEDLMTGVTMGG</sequence>